<reference evidence="1 2" key="1">
    <citation type="submission" date="2019-12" db="EMBL/GenBank/DDBJ databases">
        <title>Deinococcus sp. HMF7620 Genome sequencing and assembly.</title>
        <authorList>
            <person name="Kang H."/>
            <person name="Kim H."/>
            <person name="Joh K."/>
        </authorList>
    </citation>
    <scope>NUCLEOTIDE SEQUENCE [LARGE SCALE GENOMIC DNA]</scope>
    <source>
        <strain evidence="1 2">HMF7620</strain>
    </source>
</reference>
<comment type="caution">
    <text evidence="1">The sequence shown here is derived from an EMBL/GenBank/DDBJ whole genome shotgun (WGS) entry which is preliminary data.</text>
</comment>
<protein>
    <recommendedName>
        <fullName evidence="3">Oxidoreductase molybdopterin-binding domain-containing protein</fullName>
    </recommendedName>
</protein>
<sequence length="146" mass="15924">MRLVQAAPKPRPGEATALTIETARGPLRLTVRQLQAMPTVRYATLHPQLGRRFVYEGVPLRDLAARGGFAGQDVRVSATNGFAATIRASDYLQFPVMLAYRADGHAISTLEKGPLTVVLPPEPARFHSTGYSAAWVWYAERLAPAP</sequence>
<evidence type="ECO:0008006" key="3">
    <source>
        <dbReference type="Google" id="ProtNLM"/>
    </source>
</evidence>
<dbReference type="AlphaFoldDB" id="A0A7C9HR99"/>
<organism evidence="1 2">
    <name type="scientific">Deinococcus arboris</name>
    <dbReference type="NCBI Taxonomy" id="2682977"/>
    <lineage>
        <taxon>Bacteria</taxon>
        <taxon>Thermotogati</taxon>
        <taxon>Deinococcota</taxon>
        <taxon>Deinococci</taxon>
        <taxon>Deinococcales</taxon>
        <taxon>Deinococcaceae</taxon>
        <taxon>Deinococcus</taxon>
    </lineage>
</organism>
<dbReference type="Gene3D" id="3.90.420.10">
    <property type="entry name" value="Oxidoreductase, molybdopterin-binding domain"/>
    <property type="match status" value="1"/>
</dbReference>
<name>A0A7C9HR99_9DEIO</name>
<dbReference type="SUPFAM" id="SSF56524">
    <property type="entry name" value="Oxidoreductase molybdopterin-binding domain"/>
    <property type="match status" value="1"/>
</dbReference>
<dbReference type="Proteomes" id="UP000483286">
    <property type="component" value="Unassembled WGS sequence"/>
</dbReference>
<dbReference type="EMBL" id="WQLB01000007">
    <property type="protein sequence ID" value="MVN86547.1"/>
    <property type="molecule type" value="Genomic_DNA"/>
</dbReference>
<evidence type="ECO:0000313" key="1">
    <source>
        <dbReference type="EMBL" id="MVN86547.1"/>
    </source>
</evidence>
<keyword evidence="2" id="KW-1185">Reference proteome</keyword>
<proteinExistence type="predicted"/>
<gene>
    <name evidence="1" type="ORF">GO986_07185</name>
</gene>
<dbReference type="InterPro" id="IPR036374">
    <property type="entry name" value="OxRdtase_Mopterin-bd_sf"/>
</dbReference>
<accession>A0A7C9HR99</accession>
<evidence type="ECO:0000313" key="2">
    <source>
        <dbReference type="Proteomes" id="UP000483286"/>
    </source>
</evidence>